<gene>
    <name evidence="2" type="ORF">KCG46_04785</name>
</gene>
<proteinExistence type="predicted"/>
<sequence length="459" mass="50474">MSIAPDELLAGLARAMARAGLSAPSNLERLTGGATMESWRFEATGAAPLSIPSARIENTYVLRRAPSLEFMKDRPFGHDVEAAIIRAAKAAGVAAPVVVAELEPEDGIGSGFIMEALCGTPNPKEILATDKADRLVSECAANLASIHTLTPGDVPDAVPVMDYRAAIADLKQQFEDAGGDRPIIALGLKWMENNCPEPVDPVLLHGDYRMGNLLVQDGWLTGVLDWELAHFGDYHEDLAFGCMAVWRFHRYDRPALGLSDLEHYFEAYEANGGRKVNPARFRYWLIHRTVWWALGCLKMAAVWRSGEDRMLERVVISRRTSEQELDLLMLLEEEAPEQEQSRLVQLPSAAAQVGEATDGELAIAIHEWLGTVKDRFEGHDRFQYAVARNALGMISRYDAAAIPAFENAPLARQIFSGEATLADTGLLAQLREAILATIMQDVPKYPALAVARKKWTGED</sequence>
<keyword evidence="3" id="KW-1185">Reference proteome</keyword>
<comment type="caution">
    <text evidence="2">The sequence shown here is derived from an EMBL/GenBank/DDBJ whole genome shotgun (WGS) entry which is preliminary data.</text>
</comment>
<evidence type="ECO:0000313" key="2">
    <source>
        <dbReference type="EMBL" id="MBV7258894.1"/>
    </source>
</evidence>
<dbReference type="EMBL" id="JAGSPC010000001">
    <property type="protein sequence ID" value="MBV7258894.1"/>
    <property type="molecule type" value="Genomic_DNA"/>
</dbReference>
<feature type="domain" description="Aminoglycoside phosphotransferase" evidence="1">
    <location>
        <begin position="59"/>
        <end position="261"/>
    </location>
</feature>
<protein>
    <submittedName>
        <fullName evidence="2">Phosphotransferase family protein</fullName>
    </submittedName>
</protein>
<dbReference type="AlphaFoldDB" id="A0A9X1JM10"/>
<dbReference type="InterPro" id="IPR051678">
    <property type="entry name" value="AGP_Transferase"/>
</dbReference>
<dbReference type="PANTHER" id="PTHR21310:SF57">
    <property type="entry name" value="BLR2944 PROTEIN"/>
    <property type="match status" value="1"/>
</dbReference>
<reference evidence="2" key="1">
    <citation type="submission" date="2021-04" db="EMBL/GenBank/DDBJ databases">
        <authorList>
            <person name="Pira H."/>
            <person name="Risdian C."/>
            <person name="Wink J."/>
        </authorList>
    </citation>
    <scope>NUCLEOTIDE SEQUENCE</scope>
    <source>
        <strain evidence="2">WH158</strain>
    </source>
</reference>
<dbReference type="Proteomes" id="UP001138681">
    <property type="component" value="Unassembled WGS sequence"/>
</dbReference>
<accession>A0A9X1JM10</accession>
<dbReference type="InterPro" id="IPR002575">
    <property type="entry name" value="Aminoglycoside_PTrfase"/>
</dbReference>
<dbReference type="Pfam" id="PF01636">
    <property type="entry name" value="APH"/>
    <property type="match status" value="1"/>
</dbReference>
<organism evidence="2 3">
    <name type="scientific">Erythrobacter crassostreae</name>
    <dbReference type="NCBI Taxonomy" id="2828328"/>
    <lineage>
        <taxon>Bacteria</taxon>
        <taxon>Pseudomonadati</taxon>
        <taxon>Pseudomonadota</taxon>
        <taxon>Alphaproteobacteria</taxon>
        <taxon>Sphingomonadales</taxon>
        <taxon>Erythrobacteraceae</taxon>
        <taxon>Erythrobacter/Porphyrobacter group</taxon>
        <taxon>Erythrobacter</taxon>
    </lineage>
</organism>
<name>A0A9X1JM10_9SPHN</name>
<dbReference type="CDD" id="cd05154">
    <property type="entry name" value="ACAD10_11_N-like"/>
    <property type="match status" value="1"/>
</dbReference>
<dbReference type="InterPro" id="IPR041726">
    <property type="entry name" value="ACAD10_11_N"/>
</dbReference>
<evidence type="ECO:0000259" key="1">
    <source>
        <dbReference type="Pfam" id="PF01636"/>
    </source>
</evidence>
<dbReference type="PANTHER" id="PTHR21310">
    <property type="entry name" value="AMINOGLYCOSIDE PHOSPHOTRANSFERASE-RELATED-RELATED"/>
    <property type="match status" value="1"/>
</dbReference>
<dbReference type="RefSeq" id="WP_218404159.1">
    <property type="nucleotide sequence ID" value="NZ_JAGSPC010000001.1"/>
</dbReference>
<evidence type="ECO:0000313" key="3">
    <source>
        <dbReference type="Proteomes" id="UP001138681"/>
    </source>
</evidence>